<accession>A0A2I2KQW6</accession>
<dbReference type="AlphaFoldDB" id="A0A2I2KQW6"/>
<evidence type="ECO:0000313" key="4">
    <source>
        <dbReference type="Proteomes" id="UP000234331"/>
    </source>
</evidence>
<dbReference type="InterPro" id="IPR029058">
    <property type="entry name" value="AB_hydrolase_fold"/>
</dbReference>
<name>A0A2I2KQW6_9ACTN</name>
<dbReference type="EMBL" id="FZMO01000132">
    <property type="protein sequence ID" value="SNQ48040.1"/>
    <property type="molecule type" value="Genomic_DNA"/>
</dbReference>
<feature type="compositionally biased region" description="Low complexity" evidence="2">
    <location>
        <begin position="282"/>
        <end position="320"/>
    </location>
</feature>
<keyword evidence="1" id="KW-0732">Signal</keyword>
<dbReference type="InterPro" id="IPR050955">
    <property type="entry name" value="Plant_Biomass_Hydrol_Est"/>
</dbReference>
<dbReference type="RefSeq" id="WP_101831794.1">
    <property type="nucleotide sequence ID" value="NZ_FZMO01000132.1"/>
</dbReference>
<evidence type="ECO:0000256" key="2">
    <source>
        <dbReference type="SAM" id="MobiDB-lite"/>
    </source>
</evidence>
<gene>
    <name evidence="3" type="ORF">FRACA_2170007</name>
</gene>
<dbReference type="PANTHER" id="PTHR43037">
    <property type="entry name" value="UNNAMED PRODUCT-RELATED"/>
    <property type="match status" value="1"/>
</dbReference>
<keyword evidence="4" id="KW-1185">Reference proteome</keyword>
<dbReference type="Proteomes" id="UP000234331">
    <property type="component" value="Unassembled WGS sequence"/>
</dbReference>
<feature type="compositionally biased region" description="Low complexity" evidence="2">
    <location>
        <begin position="328"/>
        <end position="341"/>
    </location>
</feature>
<feature type="region of interest" description="Disordered" evidence="2">
    <location>
        <begin position="271"/>
        <end position="349"/>
    </location>
</feature>
<dbReference type="SUPFAM" id="SSF53474">
    <property type="entry name" value="alpha/beta-Hydrolases"/>
    <property type="match status" value="1"/>
</dbReference>
<organism evidence="3 4">
    <name type="scientific">Frankia canadensis</name>
    <dbReference type="NCBI Taxonomy" id="1836972"/>
    <lineage>
        <taxon>Bacteria</taxon>
        <taxon>Bacillati</taxon>
        <taxon>Actinomycetota</taxon>
        <taxon>Actinomycetes</taxon>
        <taxon>Frankiales</taxon>
        <taxon>Frankiaceae</taxon>
        <taxon>Frankia</taxon>
    </lineage>
</organism>
<sequence>MACVPAVRRRRVTAVWLLTFLVPVLLAVTGCGVVGGSRRGHVVPEATPGATPTVGPDTFERSGRGSPVRITLPPPGTPTPYPLIVALHSLHYDGTDPKTNWDLDGLARAAGVAVVYPDGIGKSWNAGTCCDIASARQIDDVDWLRALVAHLSEKYPVDRRRISMVGLSNGAMLAYRYACEHGDELAGVAVVAGSRQVAQCHPAAPLTVVAVHGGQDGHVPYLGTPWSPVLNTAITPEEESLAPFRAEDRCPVPSAPGDSVFTDSYGVPWTFTPTTTPPEPDGLAAGLAVPGGAPATSAPPTALTPAAPAAAGQPPTGQASLPAAAPTAGGQPVAGQPVAGQPAGGGPVAVRRETRCGSPARVVQFLLPTMAHGWPPTTGPSRFATAGVLWNLLSPARSARPGPRM</sequence>
<evidence type="ECO:0000313" key="3">
    <source>
        <dbReference type="EMBL" id="SNQ48040.1"/>
    </source>
</evidence>
<dbReference type="PANTHER" id="PTHR43037:SF1">
    <property type="entry name" value="BLL1128 PROTEIN"/>
    <property type="match status" value="1"/>
</dbReference>
<dbReference type="Gene3D" id="3.40.50.1820">
    <property type="entry name" value="alpha/beta hydrolase"/>
    <property type="match status" value="1"/>
</dbReference>
<evidence type="ECO:0000256" key="1">
    <source>
        <dbReference type="ARBA" id="ARBA00022729"/>
    </source>
</evidence>
<dbReference type="OrthoDB" id="9767239at2"/>
<reference evidence="3 4" key="1">
    <citation type="submission" date="2017-06" db="EMBL/GenBank/DDBJ databases">
        <authorList>
            <person name="Kim H.J."/>
            <person name="Triplett B.A."/>
        </authorList>
    </citation>
    <scope>NUCLEOTIDE SEQUENCE [LARGE SCALE GENOMIC DNA]</scope>
    <source>
        <strain evidence="3">FRACA_ARgP5</strain>
    </source>
</reference>
<protein>
    <submittedName>
        <fullName evidence="3">Poly(3-hydroxybutyrate) depolymerase</fullName>
    </submittedName>
</protein>
<proteinExistence type="predicted"/>
<feature type="region of interest" description="Disordered" evidence="2">
    <location>
        <begin position="44"/>
        <end position="73"/>
    </location>
</feature>